<proteinExistence type="inferred from homology"/>
<organism evidence="8 9">
    <name type="scientific">Sungouiella intermedia</name>
    <dbReference type="NCBI Taxonomy" id="45354"/>
    <lineage>
        <taxon>Eukaryota</taxon>
        <taxon>Fungi</taxon>
        <taxon>Dikarya</taxon>
        <taxon>Ascomycota</taxon>
        <taxon>Saccharomycotina</taxon>
        <taxon>Pichiomycetes</taxon>
        <taxon>Metschnikowiaceae</taxon>
        <taxon>Sungouiella</taxon>
    </lineage>
</organism>
<evidence type="ECO:0000256" key="2">
    <source>
        <dbReference type="ARBA" id="ARBA00006768"/>
    </source>
</evidence>
<dbReference type="InterPro" id="IPR011013">
    <property type="entry name" value="Gal_mutarotase_sf_dom"/>
</dbReference>
<dbReference type="InterPro" id="IPR008928">
    <property type="entry name" value="6-hairpin_glycosidase_sf"/>
</dbReference>
<evidence type="ECO:0000313" key="9">
    <source>
        <dbReference type="Proteomes" id="UP000182334"/>
    </source>
</evidence>
<dbReference type="GO" id="GO:0009277">
    <property type="term" value="C:fungal-type cell wall"/>
    <property type="evidence" value="ECO:0007669"/>
    <property type="project" value="TreeGrafter"/>
</dbReference>
<comment type="catalytic activity">
    <reaction evidence="1">
        <text>alpha,alpha-trehalose + H2O = alpha-D-glucose + beta-D-glucose</text>
        <dbReference type="Rhea" id="RHEA:32675"/>
        <dbReference type="ChEBI" id="CHEBI:15377"/>
        <dbReference type="ChEBI" id="CHEBI:15903"/>
        <dbReference type="ChEBI" id="CHEBI:16551"/>
        <dbReference type="ChEBI" id="CHEBI:17925"/>
        <dbReference type="EC" id="3.2.1.28"/>
    </reaction>
</comment>
<dbReference type="SUPFAM" id="SSF74650">
    <property type="entry name" value="Galactose mutarotase-like"/>
    <property type="match status" value="1"/>
</dbReference>
<dbReference type="InterPro" id="IPR037018">
    <property type="entry name" value="GH65_N"/>
</dbReference>
<dbReference type="EMBL" id="LT635757">
    <property type="protein sequence ID" value="SGZ50539.1"/>
    <property type="molecule type" value="Genomic_DNA"/>
</dbReference>
<sequence>MPHGIKMLRFSSSKPKLAFVRLFSRKRLLLKLLMMVAVLAIISYLTLLESVANGFPLDFHSEAFIKALPDTLKLQELVDSEANKAIFVHLQHSNNAFYDTLENVLGTLDFVTFHQYQRQPYVANGYIGSRIPVLGQGFAYDTLSVDVSASEDDLSNGWPLFNRRYAGAFAAGFFDAQKNTTETNFPWLLQYGYESVISAIPQWTGLSIVSHGADGKLFALDPQQLSDTWGSISLYVQNMSLADGVVSTLFVWLDSLHVQYDVFAYRDNPNLGVVDLKITNTASNVVQFNVSDMLSGDTAQRCNIKDAKVEPGSGIYLQYQPIGVADVYAATYSSLRFLENKCIDSIFSSSSNNVSQTLVFQLEPGEELSVSKFVGIVTSDIDPDTYKLYDLVLSKARATSLKCGDLSSVLTSHRNSWADIVSSGLQVEFPDDPLLTLATRSSLFHLSANTRSMASGVTAALSVGGLSSDSYAGMVFWDTDLWIMNGLLPWNPLHARSLINYRVHTHQQALDNIHSPLAPKSFQGAAYPWTSGRYGNCTSTGPCFDYEYHINFAVAIAAWEAYLSGAADDEFLELVAYPLINDAATFLASYVEYNDTLGKYTTRNLTDPDEYANHVDNGAYTNAAISLTMKWAQAVLQHLGKPVPELFTKILGNVHLPTSPDDDDIVLEYTGMNSSVGIKQADVIMITYPLENELITHDQAVANMEFYLTKQVSFGPAMTFPIFLIVASALQDTGCSSQSYLLKAVQPFLRGPFAQFSEQNNDVYKTNGGTHPAFPFMTAHGGLLQAVLKGLLGLRYDFRVENGKIVRELKLDPIKLKNLPSGVVFQGIHYMNHTLSLNLTSSGLVVTDHSQEPGSVDEIEIVLGSRLHNSTRFAISQGDQVVLPLFDTSEAFSNSLTECYKASFTNITDGAYGDATVLVNDGDNTTHWQGLFNTTGKILIDLKSKTKLTSGNINWGDRPPTSVKILISKNEEFELSIDYLSQVDFGNGLYKKYWFANSNGQTTTQNDVFDEVFSSSVSISSPFNIEDQPKIILPTNHNTTSIEFPDNTMGRFVLLEFDGVHDEADEEGAKLYEVVFS</sequence>
<dbReference type="GO" id="GO:0030246">
    <property type="term" value="F:carbohydrate binding"/>
    <property type="evidence" value="ECO:0007669"/>
    <property type="project" value="InterPro"/>
</dbReference>
<evidence type="ECO:0000256" key="3">
    <source>
        <dbReference type="ARBA" id="ARBA00012757"/>
    </source>
</evidence>
<evidence type="ECO:0000256" key="4">
    <source>
        <dbReference type="ARBA" id="ARBA00022801"/>
    </source>
</evidence>
<evidence type="ECO:0000256" key="5">
    <source>
        <dbReference type="ARBA" id="ARBA00023180"/>
    </source>
</evidence>
<keyword evidence="9" id="KW-1185">Reference proteome</keyword>
<feature type="domain" description="Glycoside hydrolase family 65 N-terminal" evidence="7">
    <location>
        <begin position="114"/>
        <end position="380"/>
    </location>
</feature>
<keyword evidence="5" id="KW-0325">Glycoprotein</keyword>
<dbReference type="GO" id="GO:0004555">
    <property type="term" value="F:alpha,alpha-trehalase activity"/>
    <property type="evidence" value="ECO:0007669"/>
    <property type="project" value="UniProtKB-EC"/>
</dbReference>
<name>A0A1L0BHF2_9ASCO</name>
<dbReference type="Pfam" id="PF03632">
    <property type="entry name" value="Glyco_hydro_65m"/>
    <property type="match status" value="1"/>
</dbReference>
<accession>A0A1L0BHF2</accession>
<dbReference type="PANTHER" id="PTHR11051">
    <property type="entry name" value="GLYCOSYL HYDROLASE-RELATED"/>
    <property type="match status" value="1"/>
</dbReference>
<evidence type="ECO:0000313" key="8">
    <source>
        <dbReference type="EMBL" id="SGZ50539.1"/>
    </source>
</evidence>
<dbReference type="Gene3D" id="2.70.98.40">
    <property type="entry name" value="Glycoside hydrolase, family 65, N-terminal domain"/>
    <property type="match status" value="1"/>
</dbReference>
<dbReference type="InterPro" id="IPR005196">
    <property type="entry name" value="Glyco_hydro_65_N"/>
</dbReference>
<dbReference type="STRING" id="45354.A0A1L0BHF2"/>
<reference evidence="8 9" key="1">
    <citation type="submission" date="2016-10" db="EMBL/GenBank/DDBJ databases">
        <authorList>
            <person name="de Groot N.N."/>
        </authorList>
    </citation>
    <scope>NUCLEOTIDE SEQUENCE [LARGE SCALE GENOMIC DNA]</scope>
    <source>
        <strain evidence="8 9">CBS 141442</strain>
    </source>
</reference>
<dbReference type="Proteomes" id="UP000182334">
    <property type="component" value="Chromosome II"/>
</dbReference>
<dbReference type="Gene3D" id="1.50.10.10">
    <property type="match status" value="1"/>
</dbReference>
<keyword evidence="4" id="KW-0378">Hydrolase</keyword>
<evidence type="ECO:0000259" key="6">
    <source>
        <dbReference type="Pfam" id="PF03632"/>
    </source>
</evidence>
<dbReference type="SUPFAM" id="SSF48208">
    <property type="entry name" value="Six-hairpin glycosidases"/>
    <property type="match status" value="1"/>
</dbReference>
<dbReference type="InterPro" id="IPR012341">
    <property type="entry name" value="6hp_glycosidase-like_sf"/>
</dbReference>
<protein>
    <recommendedName>
        <fullName evidence="3">alpha,alpha-trehalase</fullName>
        <ecNumber evidence="3">3.2.1.28</ecNumber>
    </recommendedName>
</protein>
<dbReference type="AlphaFoldDB" id="A0A1L0BHF2"/>
<evidence type="ECO:0000259" key="7">
    <source>
        <dbReference type="Pfam" id="PF03636"/>
    </source>
</evidence>
<dbReference type="Gene3D" id="2.60.120.260">
    <property type="entry name" value="Galactose-binding domain-like"/>
    <property type="match status" value="1"/>
</dbReference>
<feature type="domain" description="Glycoside hydrolase family 65 central catalytic" evidence="6">
    <location>
        <begin position="442"/>
        <end position="642"/>
    </location>
</feature>
<evidence type="ECO:0000256" key="1">
    <source>
        <dbReference type="ARBA" id="ARBA00001576"/>
    </source>
</evidence>
<dbReference type="GO" id="GO:0005993">
    <property type="term" value="P:trehalose catabolic process"/>
    <property type="evidence" value="ECO:0007669"/>
    <property type="project" value="TreeGrafter"/>
</dbReference>
<dbReference type="FunFam" id="1.50.10.10:FF:000032">
    <property type="entry name" value="Vacuolar acid trehalase"/>
    <property type="match status" value="1"/>
</dbReference>
<dbReference type="Pfam" id="PF03636">
    <property type="entry name" value="Glyco_hydro_65N"/>
    <property type="match status" value="1"/>
</dbReference>
<dbReference type="EC" id="3.2.1.28" evidence="3"/>
<dbReference type="OrthoDB" id="200349at2759"/>
<dbReference type="PANTHER" id="PTHR11051:SF8">
    <property type="entry name" value="PROTEIN-GLUCOSYLGALACTOSYLHYDROXYLYSINE GLUCOSIDASE"/>
    <property type="match status" value="1"/>
</dbReference>
<gene>
    <name evidence="8" type="ORF">SAMEA4029010_CIC11G00000002223</name>
</gene>
<comment type="similarity">
    <text evidence="2">Belongs to the glycosyl hydrolase 65 family.</text>
</comment>
<dbReference type="InterPro" id="IPR005195">
    <property type="entry name" value="Glyco_hydro_65_M"/>
</dbReference>